<keyword evidence="4" id="KW-1185">Reference proteome</keyword>
<evidence type="ECO:0000313" key="4">
    <source>
        <dbReference type="Proteomes" id="UP000005207"/>
    </source>
</evidence>
<feature type="compositionally biased region" description="Basic and acidic residues" evidence="2">
    <location>
        <begin position="18"/>
        <end position="34"/>
    </location>
</feature>
<evidence type="ECO:0000256" key="2">
    <source>
        <dbReference type="SAM" id="MobiDB-lite"/>
    </source>
</evidence>
<dbReference type="GeneTree" id="ENSGT01030000235020"/>
<evidence type="ECO:0000313" key="3">
    <source>
        <dbReference type="Ensembl" id="ENSONIP00000077566.1"/>
    </source>
</evidence>
<dbReference type="PANTHER" id="PTHR24117:SF8">
    <property type="entry name" value="BCL-6 COREPRESSOR"/>
    <property type="match status" value="1"/>
</dbReference>
<evidence type="ECO:0000256" key="1">
    <source>
        <dbReference type="ARBA" id="ARBA00034703"/>
    </source>
</evidence>
<feature type="compositionally biased region" description="Basic and acidic residues" evidence="2">
    <location>
        <begin position="192"/>
        <end position="232"/>
    </location>
</feature>
<protein>
    <recommendedName>
        <fullName evidence="5">BCL6 corepressor</fullName>
    </recommendedName>
</protein>
<reference evidence="3" key="1">
    <citation type="submission" date="2025-08" db="UniProtKB">
        <authorList>
            <consortium name="Ensembl"/>
        </authorList>
    </citation>
    <scope>IDENTIFICATION</scope>
</reference>
<dbReference type="AlphaFoldDB" id="A0A669F267"/>
<reference evidence="3" key="2">
    <citation type="submission" date="2025-09" db="UniProtKB">
        <authorList>
            <consortium name="Ensembl"/>
        </authorList>
    </citation>
    <scope>IDENTIFICATION</scope>
</reference>
<dbReference type="GO" id="GO:0005634">
    <property type="term" value="C:nucleus"/>
    <property type="evidence" value="ECO:0007669"/>
    <property type="project" value="TreeGrafter"/>
</dbReference>
<organism evidence="3 4">
    <name type="scientific">Oreochromis niloticus</name>
    <name type="common">Nile tilapia</name>
    <name type="synonym">Tilapia nilotica</name>
    <dbReference type="NCBI Taxonomy" id="8128"/>
    <lineage>
        <taxon>Eukaryota</taxon>
        <taxon>Metazoa</taxon>
        <taxon>Chordata</taxon>
        <taxon>Craniata</taxon>
        <taxon>Vertebrata</taxon>
        <taxon>Euteleostomi</taxon>
        <taxon>Actinopterygii</taxon>
        <taxon>Neopterygii</taxon>
        <taxon>Teleostei</taxon>
        <taxon>Neoteleostei</taxon>
        <taxon>Acanthomorphata</taxon>
        <taxon>Ovalentaria</taxon>
        <taxon>Cichlomorphae</taxon>
        <taxon>Cichliformes</taxon>
        <taxon>Cichlidae</taxon>
        <taxon>African cichlids</taxon>
        <taxon>Pseudocrenilabrinae</taxon>
        <taxon>Oreochromini</taxon>
        <taxon>Oreochromis</taxon>
    </lineage>
</organism>
<feature type="region of interest" description="Disordered" evidence="2">
    <location>
        <begin position="1"/>
        <end position="80"/>
    </location>
</feature>
<dbReference type="PANTHER" id="PTHR24117">
    <property type="entry name" value="AGAP007537-PB"/>
    <property type="match status" value="1"/>
</dbReference>
<feature type="region of interest" description="Disordered" evidence="2">
    <location>
        <begin position="266"/>
        <end position="297"/>
    </location>
</feature>
<dbReference type="GO" id="GO:0000122">
    <property type="term" value="P:negative regulation of transcription by RNA polymerase II"/>
    <property type="evidence" value="ECO:0007669"/>
    <property type="project" value="TreeGrafter"/>
</dbReference>
<accession>A0A669F267</accession>
<dbReference type="OMA" id="NECCHRD"/>
<name>A0A669F267_ORENI</name>
<sequence length="416" mass="46030">MASEQPSPARPSPHKSRPRDGAPEPRNAGVEKRPSRSPSKASSERPAHQPQATKDPKPSQTSKRAETTPDMPSYKRHCVENGHPSGHLYLSQNEPYLNHSLAYANRYLPYPITDNMTIHSVPIGGKGPVYPHQVLLGSNSLYSTHLAAKHPLPYHNLPGPGGEYLTYNSQEMAHPLMQTHSDNKLAERADATLKSRGQEKSRGTVEEGGSHRDNNTGKEIGEGNQMKPDREAGAQGQCGSQSKHPSSSLTSREKIVCIDLVHSDTDMETTPSSHKQHSAETSTKASQNECCHRDRGDSRISRLTQHCTDMVKKSDLEKVPKRETEKEDSIVDLGESQGEGDEEEDGSQTSSKNSRRSSLAKRIANSSGYVGDRFKCVTTELYADSSKLSREQRALQVRLQTTVHVCVYMQYVMNWV</sequence>
<dbReference type="GO" id="GO:0003714">
    <property type="term" value="F:transcription corepressor activity"/>
    <property type="evidence" value="ECO:0007669"/>
    <property type="project" value="TreeGrafter"/>
</dbReference>
<feature type="compositionally biased region" description="Basic and acidic residues" evidence="2">
    <location>
        <begin position="318"/>
        <end position="329"/>
    </location>
</feature>
<comment type="similarity">
    <text evidence="1">Belongs to the BCOR family.</text>
</comment>
<feature type="region of interest" description="Disordered" evidence="2">
    <location>
        <begin position="192"/>
        <end position="253"/>
    </location>
</feature>
<feature type="compositionally biased region" description="Polar residues" evidence="2">
    <location>
        <begin position="268"/>
        <end position="289"/>
    </location>
</feature>
<proteinExistence type="inferred from homology"/>
<dbReference type="InterPro" id="IPR047144">
    <property type="entry name" value="BCOR-like"/>
</dbReference>
<evidence type="ECO:0008006" key="5">
    <source>
        <dbReference type="Google" id="ProtNLM"/>
    </source>
</evidence>
<dbReference type="Ensembl" id="ENSONIT00000052284.1">
    <property type="protein sequence ID" value="ENSONIP00000077566.1"/>
    <property type="gene ID" value="ENSONIG00000031783.1"/>
</dbReference>
<feature type="compositionally biased region" description="Polar residues" evidence="2">
    <location>
        <begin position="237"/>
        <end position="250"/>
    </location>
</feature>
<feature type="region of interest" description="Disordered" evidence="2">
    <location>
        <begin position="318"/>
        <end position="361"/>
    </location>
</feature>
<dbReference type="Proteomes" id="UP000005207">
    <property type="component" value="Unplaced"/>
</dbReference>
<dbReference type="InParanoid" id="A0A669F267"/>